<evidence type="ECO:0000313" key="18">
    <source>
        <dbReference type="Proteomes" id="UP000009149"/>
    </source>
</evidence>
<comment type="function">
    <text evidence="15">Poorly processive, error-prone DNA polymerase involved in untargeted mutagenesis. Copies undamaged DNA at stalled replication forks, which arise in vivo from mismatched or misaligned primer ends. These misaligned primers can be extended by PolIV. Exhibits no 3'-5' exonuclease (proofreading) activity. May be involved in translesional synthesis, in conjunction with the beta clamp from PolIII.</text>
</comment>
<accession>B3E013</accession>
<feature type="domain" description="UmuC" evidence="16">
    <location>
        <begin position="27"/>
        <end position="205"/>
    </location>
</feature>
<dbReference type="InterPro" id="IPR043502">
    <property type="entry name" value="DNA/RNA_pol_sf"/>
</dbReference>
<comment type="subcellular location">
    <subcellularLocation>
        <location evidence="1 15">Cytoplasm</location>
    </subcellularLocation>
</comment>
<keyword evidence="11 15" id="KW-0239">DNA-directed DNA polymerase</keyword>
<dbReference type="InterPro" id="IPR036775">
    <property type="entry name" value="DNA_pol_Y-fam_lit_finger_sf"/>
</dbReference>
<sequence length="365" mass="40529">MLSSIVVVINDRIDLPQAEIRDKNGLFFFVDLDAFYVSVERLRHPEYREMPMAVYTGSLNGRGVIMTASYEARKYGVKSGMPIRQALYHCPGIMLVAAHPSLYEEYSNSVYSLLKRFSERIERVSIDENCLVVPSSIDPETTATAIQAAIGAKIGLPSSIGVGSNKLIAKMACDLAKPQGIRVIPPGYEKAFLAPLPVEKIPGVGPATLKIFHAMGIVTIDDLSKVDEQTLREKFGKRGAYFYNAAQGIDKSPLQLERTPRSLSREITFDRDIKNFSILQRVLVSLSRDLADSLRKEKLVAKTVFLKLRYSDFSTNLRQFSLSSPTDDPTEIATCGLLLLKRNIKKEKALRLIGLGLRNLTAKTG</sequence>
<proteinExistence type="inferred from homology"/>
<dbReference type="InterPro" id="IPR050116">
    <property type="entry name" value="DNA_polymerase-Y"/>
</dbReference>
<dbReference type="RefSeq" id="WP_012462956.1">
    <property type="nucleotide sequence ID" value="NC_010794.1"/>
</dbReference>
<dbReference type="EC" id="2.7.7.7" evidence="15"/>
<keyword evidence="7 15" id="KW-0235">DNA replication</keyword>
<dbReference type="Gene3D" id="3.30.70.270">
    <property type="match status" value="1"/>
</dbReference>
<name>B3E013_METI4</name>
<dbReference type="STRING" id="481448.Minf_0616"/>
<comment type="subunit">
    <text evidence="15">Monomer.</text>
</comment>
<dbReference type="Proteomes" id="UP000009149">
    <property type="component" value="Chromosome"/>
</dbReference>
<dbReference type="SUPFAM" id="SSF100879">
    <property type="entry name" value="Lesion bypass DNA polymerase (Y-family), little finger domain"/>
    <property type="match status" value="1"/>
</dbReference>
<feature type="site" description="Substrate discrimination" evidence="15">
    <location>
        <position position="36"/>
    </location>
</feature>
<evidence type="ECO:0000256" key="3">
    <source>
        <dbReference type="ARBA" id="ARBA00022457"/>
    </source>
</evidence>
<evidence type="ECO:0000256" key="4">
    <source>
        <dbReference type="ARBA" id="ARBA00022490"/>
    </source>
</evidence>
<dbReference type="AlphaFoldDB" id="B3E013"/>
<keyword evidence="10 15" id="KW-0460">Magnesium</keyword>
<keyword evidence="9 15" id="KW-0227">DNA damage</keyword>
<evidence type="ECO:0000256" key="10">
    <source>
        <dbReference type="ARBA" id="ARBA00022842"/>
    </source>
</evidence>
<keyword evidence="5 15" id="KW-0808">Transferase</keyword>
<dbReference type="GO" id="GO:0005829">
    <property type="term" value="C:cytosol"/>
    <property type="evidence" value="ECO:0007669"/>
    <property type="project" value="TreeGrafter"/>
</dbReference>
<evidence type="ECO:0000256" key="6">
    <source>
        <dbReference type="ARBA" id="ARBA00022695"/>
    </source>
</evidence>
<evidence type="ECO:0000256" key="9">
    <source>
        <dbReference type="ARBA" id="ARBA00022763"/>
    </source>
</evidence>
<gene>
    <name evidence="17" type="primary">dinP</name>
    <name evidence="15" type="synonym">dinB</name>
    <name evidence="17" type="ordered locus">Minf_0616</name>
</gene>
<evidence type="ECO:0000256" key="8">
    <source>
        <dbReference type="ARBA" id="ARBA00022723"/>
    </source>
</evidence>
<dbReference type="Gene3D" id="1.10.150.20">
    <property type="entry name" value="5' to 3' exonuclease, C-terminal subdomain"/>
    <property type="match status" value="1"/>
</dbReference>
<evidence type="ECO:0000256" key="14">
    <source>
        <dbReference type="ARBA" id="ARBA00049244"/>
    </source>
</evidence>
<evidence type="ECO:0000256" key="15">
    <source>
        <dbReference type="HAMAP-Rule" id="MF_01113"/>
    </source>
</evidence>
<dbReference type="Pfam" id="PF11799">
    <property type="entry name" value="IMS_C"/>
    <property type="match status" value="1"/>
</dbReference>
<feature type="binding site" evidence="15">
    <location>
        <position position="31"/>
    </location>
    <ligand>
        <name>Mg(2+)</name>
        <dbReference type="ChEBI" id="CHEBI:18420"/>
    </ligand>
</feature>
<evidence type="ECO:0000256" key="12">
    <source>
        <dbReference type="ARBA" id="ARBA00023125"/>
    </source>
</evidence>
<dbReference type="GO" id="GO:0006281">
    <property type="term" value="P:DNA repair"/>
    <property type="evidence" value="ECO:0007669"/>
    <property type="project" value="UniProtKB-UniRule"/>
</dbReference>
<dbReference type="GO" id="GO:0009432">
    <property type="term" value="P:SOS response"/>
    <property type="evidence" value="ECO:0007669"/>
    <property type="project" value="TreeGrafter"/>
</dbReference>
<dbReference type="FunFam" id="3.30.1490.100:FF:000004">
    <property type="entry name" value="DNA polymerase IV"/>
    <property type="match status" value="1"/>
</dbReference>
<keyword evidence="8 15" id="KW-0479">Metal-binding</keyword>
<dbReference type="Pfam" id="PF00817">
    <property type="entry name" value="IMS"/>
    <property type="match status" value="1"/>
</dbReference>
<feature type="active site" evidence="15">
    <location>
        <position position="128"/>
    </location>
</feature>
<evidence type="ECO:0000256" key="5">
    <source>
        <dbReference type="ARBA" id="ARBA00022679"/>
    </source>
</evidence>
<keyword evidence="13 15" id="KW-0234">DNA repair</keyword>
<dbReference type="eggNOG" id="COG0389">
    <property type="taxonomic scope" value="Bacteria"/>
</dbReference>
<dbReference type="GO" id="GO:0042276">
    <property type="term" value="P:error-prone translesion synthesis"/>
    <property type="evidence" value="ECO:0007669"/>
    <property type="project" value="TreeGrafter"/>
</dbReference>
<dbReference type="InterPro" id="IPR053848">
    <property type="entry name" value="IMS_HHH_1"/>
</dbReference>
<keyword evidence="4 15" id="KW-0963">Cytoplasm</keyword>
<evidence type="ECO:0000313" key="17">
    <source>
        <dbReference type="EMBL" id="ACD82674.1"/>
    </source>
</evidence>
<dbReference type="Pfam" id="PF21999">
    <property type="entry name" value="IMS_HHH_1"/>
    <property type="match status" value="1"/>
</dbReference>
<dbReference type="PANTHER" id="PTHR11076:SF33">
    <property type="entry name" value="DNA POLYMERASE KAPPA"/>
    <property type="match status" value="1"/>
</dbReference>
<organism evidence="17 18">
    <name type="scientific">Methylacidiphilum infernorum (isolate V4)</name>
    <name type="common">Methylokorus infernorum (strain V4)</name>
    <dbReference type="NCBI Taxonomy" id="481448"/>
    <lineage>
        <taxon>Bacteria</taxon>
        <taxon>Pseudomonadati</taxon>
        <taxon>Verrucomicrobiota</taxon>
        <taxon>Methylacidiphilae</taxon>
        <taxon>Methylacidiphilales</taxon>
        <taxon>Methylacidiphilaceae</taxon>
        <taxon>Methylacidiphilum (ex Ratnadevi et al. 2023)</taxon>
    </lineage>
</organism>
<dbReference type="InterPro" id="IPR001126">
    <property type="entry name" value="UmuC"/>
</dbReference>
<dbReference type="Gene3D" id="3.30.1490.100">
    <property type="entry name" value="DNA polymerase, Y-family, little finger domain"/>
    <property type="match status" value="1"/>
</dbReference>
<dbReference type="NCBIfam" id="NF002677">
    <property type="entry name" value="PRK02406.1"/>
    <property type="match status" value="1"/>
</dbReference>
<dbReference type="KEGG" id="min:Minf_0616"/>
<evidence type="ECO:0000256" key="2">
    <source>
        <dbReference type="ARBA" id="ARBA00010945"/>
    </source>
</evidence>
<comment type="catalytic activity">
    <reaction evidence="14 15">
        <text>DNA(n) + a 2'-deoxyribonucleoside 5'-triphosphate = DNA(n+1) + diphosphate</text>
        <dbReference type="Rhea" id="RHEA:22508"/>
        <dbReference type="Rhea" id="RHEA-COMP:17339"/>
        <dbReference type="Rhea" id="RHEA-COMP:17340"/>
        <dbReference type="ChEBI" id="CHEBI:33019"/>
        <dbReference type="ChEBI" id="CHEBI:61560"/>
        <dbReference type="ChEBI" id="CHEBI:173112"/>
        <dbReference type="EC" id="2.7.7.7"/>
    </reaction>
</comment>
<evidence type="ECO:0000256" key="7">
    <source>
        <dbReference type="ARBA" id="ARBA00022705"/>
    </source>
</evidence>
<protein>
    <recommendedName>
        <fullName evidence="15">DNA polymerase IV</fullName>
        <shortName evidence="15">Pol IV</shortName>
        <ecNumber evidence="15">2.7.7.7</ecNumber>
    </recommendedName>
</protein>
<dbReference type="GO" id="GO:0006261">
    <property type="term" value="P:DNA-templated DNA replication"/>
    <property type="evidence" value="ECO:0007669"/>
    <property type="project" value="UniProtKB-UniRule"/>
</dbReference>
<keyword evidence="12 15" id="KW-0238">DNA-binding</keyword>
<dbReference type="EMBL" id="CP000975">
    <property type="protein sequence ID" value="ACD82674.1"/>
    <property type="molecule type" value="Genomic_DNA"/>
</dbReference>
<evidence type="ECO:0000256" key="11">
    <source>
        <dbReference type="ARBA" id="ARBA00022932"/>
    </source>
</evidence>
<feature type="binding site" evidence="15">
    <location>
        <position position="127"/>
    </location>
    <ligand>
        <name>Mg(2+)</name>
        <dbReference type="ChEBI" id="CHEBI:18420"/>
    </ligand>
</feature>
<dbReference type="GO" id="GO:0003684">
    <property type="term" value="F:damaged DNA binding"/>
    <property type="evidence" value="ECO:0007669"/>
    <property type="project" value="InterPro"/>
</dbReference>
<evidence type="ECO:0000259" key="16">
    <source>
        <dbReference type="PROSITE" id="PS50173"/>
    </source>
</evidence>
<dbReference type="SUPFAM" id="SSF56672">
    <property type="entry name" value="DNA/RNA polymerases"/>
    <property type="match status" value="1"/>
</dbReference>
<dbReference type="GO" id="GO:0000287">
    <property type="term" value="F:magnesium ion binding"/>
    <property type="evidence" value="ECO:0007669"/>
    <property type="project" value="UniProtKB-UniRule"/>
</dbReference>
<dbReference type="Gene3D" id="3.40.1170.60">
    <property type="match status" value="1"/>
</dbReference>
<reference evidence="17 18" key="1">
    <citation type="journal article" date="2008" name="Biol. Direct">
        <title>Complete genome sequence of the extremely acidophilic methanotroph isolate V4, Methylacidiphilum infernorum, a representative of the bacterial phylum Verrucomicrobia.</title>
        <authorList>
            <person name="Hou S."/>
            <person name="Makarova K.S."/>
            <person name="Saw J.H."/>
            <person name="Senin P."/>
            <person name="Ly B.V."/>
            <person name="Zhou Z."/>
            <person name="Ren Y."/>
            <person name="Wang J."/>
            <person name="Galperin M.Y."/>
            <person name="Omelchenko M.V."/>
            <person name="Wolf Y.I."/>
            <person name="Yutin N."/>
            <person name="Koonin E.V."/>
            <person name="Stott M.B."/>
            <person name="Mountain B.W."/>
            <person name="Crowe M.A."/>
            <person name="Smirnova A.V."/>
            <person name="Dunfield P.F."/>
            <person name="Feng L."/>
            <person name="Wang L."/>
            <person name="Alam M."/>
        </authorList>
    </citation>
    <scope>NUCLEOTIDE SEQUENCE [LARGE SCALE GENOMIC DNA]</scope>
    <source>
        <strain evidence="18">Isolate V4</strain>
    </source>
</reference>
<evidence type="ECO:0000256" key="1">
    <source>
        <dbReference type="ARBA" id="ARBA00004496"/>
    </source>
</evidence>
<dbReference type="GO" id="GO:0003887">
    <property type="term" value="F:DNA-directed DNA polymerase activity"/>
    <property type="evidence" value="ECO:0007669"/>
    <property type="project" value="UniProtKB-UniRule"/>
</dbReference>
<dbReference type="InterPro" id="IPR022880">
    <property type="entry name" value="DNApol_IV"/>
</dbReference>
<keyword evidence="6 15" id="KW-0548">Nucleotidyltransferase</keyword>
<dbReference type="InterPro" id="IPR043128">
    <property type="entry name" value="Rev_trsase/Diguanyl_cyclase"/>
</dbReference>
<dbReference type="InterPro" id="IPR017961">
    <property type="entry name" value="DNA_pol_Y-fam_little_finger"/>
</dbReference>
<comment type="cofactor">
    <cofactor evidence="15">
        <name>Mg(2+)</name>
        <dbReference type="ChEBI" id="CHEBI:18420"/>
    </cofactor>
    <text evidence="15">Binds 2 magnesium ions per subunit.</text>
</comment>
<dbReference type="HAMAP" id="MF_01113">
    <property type="entry name" value="DNApol_IV"/>
    <property type="match status" value="1"/>
</dbReference>
<keyword evidence="3 15" id="KW-0515">Mutator protein</keyword>
<dbReference type="PANTHER" id="PTHR11076">
    <property type="entry name" value="DNA REPAIR POLYMERASE UMUC / TRANSFERASE FAMILY MEMBER"/>
    <property type="match status" value="1"/>
</dbReference>
<dbReference type="CDD" id="cd03586">
    <property type="entry name" value="PolY_Pol_IV_kappa"/>
    <property type="match status" value="1"/>
</dbReference>
<dbReference type="HOGENOM" id="CLU_012348_1_2_0"/>
<dbReference type="PROSITE" id="PS50173">
    <property type="entry name" value="UMUC"/>
    <property type="match status" value="1"/>
</dbReference>
<evidence type="ECO:0000256" key="13">
    <source>
        <dbReference type="ARBA" id="ARBA00023204"/>
    </source>
</evidence>
<comment type="similarity">
    <text evidence="2 15">Belongs to the DNA polymerase type-Y family.</text>
</comment>